<feature type="domain" description="PD-(D/E)XK nuclease-like" evidence="2">
    <location>
        <begin position="189"/>
        <end position="425"/>
    </location>
</feature>
<dbReference type="AlphaFoldDB" id="A0A9W4U6Q6"/>
<gene>
    <name evidence="3" type="ORF">PDIGIT_LOCUS1714</name>
</gene>
<evidence type="ECO:0000313" key="4">
    <source>
        <dbReference type="Proteomes" id="UP001152607"/>
    </source>
</evidence>
<keyword evidence="4" id="KW-1185">Reference proteome</keyword>
<feature type="region of interest" description="Disordered" evidence="1">
    <location>
        <begin position="19"/>
        <end position="118"/>
    </location>
</feature>
<accession>A0A9W4U6Q6</accession>
<sequence length="441" mass="49594">MTAPSSEAYVEKWLSSFSSELRKHRSTPAQPLTPSSLRSSPSIPAQSGKRKRSRSMPEPRSQSPQKRQRRLRSDEDIFPDQSASDLGITELSERTRLSRPSQSAGSSPKRTTSPVRDLLNDLRVSKPSILCEIPSSVILPESAAALQHRLVDRLEEGLIPASLKSNILAKYPSIAASIPTVAYDLSDTRSANELSIIWDSVEEILSESRDCGRYQQDENAWCMKVVYPTLRLALKGNHSLKVESVQTQAINPEVLPVTPKNYRVQKKADYAFSFHRNAPHISDLYDQLYLEGLGDRISQTTDANTKRLALFSGIEVKQENGGKDEALAQLAIWLAAGLENVRRLGEVGRKHQDLQEELHPVVGWTVIGHDWHTYIAYRVNQGGRDTFNVVGPWRVAAADTRDVYGVFKLLRLVKRAAQFASDEYWPWLEKEILRPCLRTDD</sequence>
<organism evidence="3 4">
    <name type="scientific">Periconia digitata</name>
    <dbReference type="NCBI Taxonomy" id="1303443"/>
    <lineage>
        <taxon>Eukaryota</taxon>
        <taxon>Fungi</taxon>
        <taxon>Dikarya</taxon>
        <taxon>Ascomycota</taxon>
        <taxon>Pezizomycotina</taxon>
        <taxon>Dothideomycetes</taxon>
        <taxon>Pleosporomycetidae</taxon>
        <taxon>Pleosporales</taxon>
        <taxon>Massarineae</taxon>
        <taxon>Periconiaceae</taxon>
        <taxon>Periconia</taxon>
    </lineage>
</organism>
<protein>
    <recommendedName>
        <fullName evidence="2">PD-(D/E)XK nuclease-like domain-containing protein</fullName>
    </recommendedName>
</protein>
<name>A0A9W4U6Q6_9PLEO</name>
<comment type="caution">
    <text evidence="3">The sequence shown here is derived from an EMBL/GenBank/DDBJ whole genome shotgun (WGS) entry which is preliminary data.</text>
</comment>
<feature type="compositionally biased region" description="Low complexity" evidence="1">
    <location>
        <begin position="32"/>
        <end position="47"/>
    </location>
</feature>
<reference evidence="3" key="1">
    <citation type="submission" date="2023-01" db="EMBL/GenBank/DDBJ databases">
        <authorList>
            <person name="Van Ghelder C."/>
            <person name="Rancurel C."/>
        </authorList>
    </citation>
    <scope>NUCLEOTIDE SEQUENCE</scope>
    <source>
        <strain evidence="3">CNCM I-4278</strain>
    </source>
</reference>
<dbReference type="Pfam" id="PF20516">
    <property type="entry name" value="PDDEXK_12"/>
    <property type="match status" value="1"/>
</dbReference>
<dbReference type="OrthoDB" id="3708681at2759"/>
<feature type="compositionally biased region" description="Polar residues" evidence="1">
    <location>
        <begin position="98"/>
        <end position="114"/>
    </location>
</feature>
<proteinExistence type="predicted"/>
<dbReference type="InterPro" id="IPR046797">
    <property type="entry name" value="PDDEXK_12"/>
</dbReference>
<evidence type="ECO:0000313" key="3">
    <source>
        <dbReference type="EMBL" id="CAI6270768.1"/>
    </source>
</evidence>
<dbReference type="EMBL" id="CAOQHR010000001">
    <property type="protein sequence ID" value="CAI6270768.1"/>
    <property type="molecule type" value="Genomic_DNA"/>
</dbReference>
<evidence type="ECO:0000256" key="1">
    <source>
        <dbReference type="SAM" id="MobiDB-lite"/>
    </source>
</evidence>
<dbReference type="Proteomes" id="UP001152607">
    <property type="component" value="Unassembled WGS sequence"/>
</dbReference>
<evidence type="ECO:0000259" key="2">
    <source>
        <dbReference type="Pfam" id="PF20516"/>
    </source>
</evidence>